<dbReference type="PANTHER" id="PTHR10720">
    <property type="entry name" value="HEME OXYGENASE"/>
    <property type="match status" value="1"/>
</dbReference>
<dbReference type="KEGG" id="mhib:MHIB_12900"/>
<dbReference type="OrthoDB" id="5493802at2"/>
<sequence length="218" mass="23581">MSLQAPVDPDAVRSLSNAMREGSQAAHDAAEASPFVSELMGGRVNEQGYVDYLSRLRMVYAALEAAVRANREDALVASVYDPALERLSAIEADLQFWTGGAVPEVDSPAVQAYCDRIGAASNSALLAHHYTRYLGDLSGGQAVGRVLDRTFSLGGAGLAFYEFPVRAKPYKDAYRARLDNLGLTPDEIDGVVDEVRFAFGLNQDLFDELAGNLAAYRR</sequence>
<gene>
    <name evidence="4" type="ORF">MHIB_12900</name>
</gene>
<name>A0A7I7X0E0_9MYCO</name>
<dbReference type="RefSeq" id="WP_085133717.1">
    <property type="nucleotide sequence ID" value="NZ_AP022609.1"/>
</dbReference>
<dbReference type="AlphaFoldDB" id="A0A7I7X0E0"/>
<dbReference type="Pfam" id="PF01126">
    <property type="entry name" value="Heme_oxygenase"/>
    <property type="match status" value="1"/>
</dbReference>
<protein>
    <submittedName>
        <fullName evidence="4">Putative heme oxygenase</fullName>
    </submittedName>
</protein>
<dbReference type="Proteomes" id="UP000467260">
    <property type="component" value="Chromosome"/>
</dbReference>
<keyword evidence="1" id="KW-0349">Heme</keyword>
<dbReference type="GO" id="GO:0006788">
    <property type="term" value="P:heme oxidation"/>
    <property type="evidence" value="ECO:0007669"/>
    <property type="project" value="InterPro"/>
</dbReference>
<dbReference type="PRINTS" id="PR00088">
    <property type="entry name" value="HAEMOXYGNASE"/>
</dbReference>
<proteinExistence type="predicted"/>
<keyword evidence="5" id="KW-1185">Reference proteome</keyword>
<evidence type="ECO:0000256" key="1">
    <source>
        <dbReference type="ARBA" id="ARBA00022617"/>
    </source>
</evidence>
<dbReference type="GO" id="GO:0020037">
    <property type="term" value="F:heme binding"/>
    <property type="evidence" value="ECO:0007669"/>
    <property type="project" value="TreeGrafter"/>
</dbReference>
<accession>A0A7I7X0E0</accession>
<evidence type="ECO:0000313" key="5">
    <source>
        <dbReference type="Proteomes" id="UP000467260"/>
    </source>
</evidence>
<dbReference type="PIRSF" id="PIRSF000343">
    <property type="entry name" value="Haem_Oase"/>
    <property type="match status" value="1"/>
</dbReference>
<dbReference type="InterPro" id="IPR002051">
    <property type="entry name" value="Haem_Oase"/>
</dbReference>
<reference evidence="4 5" key="1">
    <citation type="journal article" date="2019" name="Emerg. Microbes Infect.">
        <title>Comprehensive subspecies identification of 175 nontuberculous mycobacteria species based on 7547 genomic profiles.</title>
        <authorList>
            <person name="Matsumoto Y."/>
            <person name="Kinjo T."/>
            <person name="Motooka D."/>
            <person name="Nabeya D."/>
            <person name="Jung N."/>
            <person name="Uechi K."/>
            <person name="Horii T."/>
            <person name="Iida T."/>
            <person name="Fujita J."/>
            <person name="Nakamura S."/>
        </authorList>
    </citation>
    <scope>NUCLEOTIDE SEQUENCE [LARGE SCALE GENOMIC DNA]</scope>
    <source>
        <strain evidence="4 5">JCM 13571</strain>
    </source>
</reference>
<dbReference type="CDD" id="cd19165">
    <property type="entry name" value="HemeO"/>
    <property type="match status" value="1"/>
</dbReference>
<evidence type="ECO:0000256" key="2">
    <source>
        <dbReference type="ARBA" id="ARBA00022723"/>
    </source>
</evidence>
<dbReference type="GO" id="GO:0004392">
    <property type="term" value="F:heme oxygenase (decyclizing) activity"/>
    <property type="evidence" value="ECO:0007669"/>
    <property type="project" value="InterPro"/>
</dbReference>
<dbReference type="InterPro" id="IPR016053">
    <property type="entry name" value="Haem_Oase-like"/>
</dbReference>
<dbReference type="EMBL" id="AP022609">
    <property type="protein sequence ID" value="BBZ22872.1"/>
    <property type="molecule type" value="Genomic_DNA"/>
</dbReference>
<keyword evidence="3" id="KW-0408">Iron</keyword>
<evidence type="ECO:0000256" key="3">
    <source>
        <dbReference type="ARBA" id="ARBA00023004"/>
    </source>
</evidence>
<dbReference type="Gene3D" id="1.20.910.10">
    <property type="entry name" value="Heme oxygenase-like"/>
    <property type="match status" value="1"/>
</dbReference>
<dbReference type="SUPFAM" id="SSF48613">
    <property type="entry name" value="Heme oxygenase-like"/>
    <property type="match status" value="1"/>
</dbReference>
<dbReference type="GO" id="GO:0042167">
    <property type="term" value="P:heme catabolic process"/>
    <property type="evidence" value="ECO:0007669"/>
    <property type="project" value="TreeGrafter"/>
</dbReference>
<dbReference type="GO" id="GO:0046872">
    <property type="term" value="F:metal ion binding"/>
    <property type="evidence" value="ECO:0007669"/>
    <property type="project" value="UniProtKB-KW"/>
</dbReference>
<dbReference type="GO" id="GO:0006979">
    <property type="term" value="P:response to oxidative stress"/>
    <property type="evidence" value="ECO:0007669"/>
    <property type="project" value="TreeGrafter"/>
</dbReference>
<dbReference type="InterPro" id="IPR016084">
    <property type="entry name" value="Haem_Oase-like_multi-hlx"/>
</dbReference>
<keyword evidence="2" id="KW-0479">Metal-binding</keyword>
<evidence type="ECO:0000313" key="4">
    <source>
        <dbReference type="EMBL" id="BBZ22872.1"/>
    </source>
</evidence>
<organism evidence="4 5">
    <name type="scientific">Mycolicibacter hiberniae</name>
    <dbReference type="NCBI Taxonomy" id="29314"/>
    <lineage>
        <taxon>Bacteria</taxon>
        <taxon>Bacillati</taxon>
        <taxon>Actinomycetota</taxon>
        <taxon>Actinomycetes</taxon>
        <taxon>Mycobacteriales</taxon>
        <taxon>Mycobacteriaceae</taxon>
        <taxon>Mycolicibacter</taxon>
    </lineage>
</organism>
<dbReference type="PANTHER" id="PTHR10720:SF0">
    <property type="entry name" value="HEME OXYGENASE"/>
    <property type="match status" value="1"/>
</dbReference>